<dbReference type="AlphaFoldDB" id="D1YUH1"/>
<proteinExistence type="predicted"/>
<dbReference type="Proteomes" id="UP000001882">
    <property type="component" value="Chromosome"/>
</dbReference>
<name>D1YUH1_METPS</name>
<keyword evidence="2" id="KW-1185">Reference proteome</keyword>
<evidence type="ECO:0000313" key="2">
    <source>
        <dbReference type="Proteomes" id="UP000001882"/>
    </source>
</evidence>
<dbReference type="Pfam" id="PF09875">
    <property type="entry name" value="DUF2102"/>
    <property type="match status" value="1"/>
</dbReference>
<dbReference type="GeneID" id="8680192"/>
<dbReference type="InParanoid" id="D1YUH1"/>
<dbReference type="EMBL" id="AP011532">
    <property type="protein sequence ID" value="BAI60093.1"/>
    <property type="molecule type" value="Genomic_DNA"/>
</dbReference>
<dbReference type="STRING" id="304371.MCP_0021"/>
<protein>
    <submittedName>
        <fullName evidence="1">Uncharacterized protein</fullName>
    </submittedName>
</protein>
<dbReference type="InterPro" id="IPR012025">
    <property type="entry name" value="Methan_mark_6"/>
</dbReference>
<dbReference type="KEGG" id="mpd:MCP_0021"/>
<accession>D1YUH1</accession>
<sequence length="102" mass="11329">MDETWMIFILPETGLQACRMAALAGSAGLRTKQTCFGVLAEGEAGAVRGFVGALRRDHDGIYVKRRGFSIEDTEICACTFRFEEGLPPWLARHMGQVKRYTS</sequence>
<dbReference type="RefSeq" id="WP_012898773.1">
    <property type="nucleotide sequence ID" value="NC_013665.1"/>
</dbReference>
<organism evidence="1 2">
    <name type="scientific">Methanocella paludicola (strain DSM 17711 / JCM 13418 / NBRC 101707 / SANAE)</name>
    <dbReference type="NCBI Taxonomy" id="304371"/>
    <lineage>
        <taxon>Archaea</taxon>
        <taxon>Methanobacteriati</taxon>
        <taxon>Methanobacteriota</taxon>
        <taxon>Stenosarchaea group</taxon>
        <taxon>Methanomicrobia</taxon>
        <taxon>Methanocellales</taxon>
        <taxon>Methanocellaceae</taxon>
        <taxon>Methanocella</taxon>
    </lineage>
</organism>
<evidence type="ECO:0000313" key="1">
    <source>
        <dbReference type="EMBL" id="BAI60093.1"/>
    </source>
</evidence>
<reference evidence="2" key="3">
    <citation type="journal article" date="2011" name="PLoS ONE">
        <title>Genome sequence of a mesophilic hydrogenotrophic methanogen Methanocella paludicola, the first cultivated representative of the order Methanocellales.</title>
        <authorList>
            <person name="Sakai S."/>
            <person name="Takaki Y."/>
            <person name="Shimamura S."/>
            <person name="Sekine M."/>
            <person name="Tajima T."/>
            <person name="Kosugi H."/>
            <person name="Ichikawa N."/>
            <person name="Tasumi E."/>
            <person name="Hiraki A.T."/>
            <person name="Shimizu A."/>
            <person name="Kato Y."/>
            <person name="Nishiko R."/>
            <person name="Mori K."/>
            <person name="Fujita N."/>
            <person name="Imachi H."/>
            <person name="Takai K."/>
        </authorList>
    </citation>
    <scope>NUCLEOTIDE SEQUENCE [LARGE SCALE GENOMIC DNA]</scope>
    <source>
        <strain evidence="2">DSM 17711 / JCM 13418 / NBRC 101707 / SANAE</strain>
    </source>
</reference>
<reference evidence="1 2" key="2">
    <citation type="journal article" date="2008" name="Int. J. Syst. Evol. Microbiol.">
        <title>Methanocella paludicola gen. nov., sp. nov., a methane-producing archaeon, the first isolate of the lineage 'Rice Cluster I', and proposal of the new archaeal order Methanocellales ord. nov.</title>
        <authorList>
            <person name="Sakai S."/>
            <person name="Imachi H."/>
            <person name="Hanada S."/>
            <person name="Ohashi A."/>
            <person name="Harada H."/>
            <person name="Kamagata Y."/>
        </authorList>
    </citation>
    <scope>NUCLEOTIDE SEQUENCE [LARGE SCALE GENOMIC DNA]</scope>
    <source>
        <strain evidence="2">DSM 17711 / JCM 13418 / NBRC 101707 / SANAE</strain>
    </source>
</reference>
<reference evidence="1 2" key="1">
    <citation type="journal article" date="2007" name="Appl. Environ. Microbiol.">
        <title>Isolation of key methanogens for global methane emission from rice paddy fields: a novel isolate affiliated with the clone cluster rice cluster I.</title>
        <authorList>
            <person name="Sakai S."/>
            <person name="Imachi H."/>
            <person name="Sekiguchi Y."/>
            <person name="Ohashi A."/>
            <person name="Harada H."/>
            <person name="Kamagata Y."/>
        </authorList>
    </citation>
    <scope>NUCLEOTIDE SEQUENCE [LARGE SCALE GENOMIC DNA]</scope>
    <source>
        <strain evidence="2">DSM 17711 / JCM 13418 / NBRC 101707 / SANAE</strain>
    </source>
</reference>
<gene>
    <name evidence="1" type="ordered locus">MCP_0021</name>
</gene>
<dbReference type="eggNOG" id="arCOG04901">
    <property type="taxonomic scope" value="Archaea"/>
</dbReference>